<dbReference type="EMBL" id="JANYMP010000010">
    <property type="protein sequence ID" value="MCS7479445.1"/>
    <property type="molecule type" value="Genomic_DNA"/>
</dbReference>
<dbReference type="PROSITE" id="PS50110">
    <property type="entry name" value="RESPONSE_REGULATORY"/>
    <property type="match status" value="1"/>
</dbReference>
<sequence>MRVLVVDDDADTVEVLSLALVSFRGWDVQAVTTGARALEICWSSRLDVVLLDVEMPVLDGPGVLAALRGDPRTALLPVVFVTALADPGLTSRLHALGATAVLHKPFDPVRVGDQVAEFLGLPPSPVDLGTRRGQ</sequence>
<feature type="modified residue" description="4-aspartylphosphate" evidence="2">
    <location>
        <position position="52"/>
    </location>
</feature>
<evidence type="ECO:0000313" key="4">
    <source>
        <dbReference type="EMBL" id="MCS7479445.1"/>
    </source>
</evidence>
<proteinExistence type="predicted"/>
<organism evidence="4 5">
    <name type="scientific">Umezawaea endophytica</name>
    <dbReference type="NCBI Taxonomy" id="1654476"/>
    <lineage>
        <taxon>Bacteria</taxon>
        <taxon>Bacillati</taxon>
        <taxon>Actinomycetota</taxon>
        <taxon>Actinomycetes</taxon>
        <taxon>Pseudonocardiales</taxon>
        <taxon>Pseudonocardiaceae</taxon>
        <taxon>Umezawaea</taxon>
    </lineage>
</organism>
<dbReference type="Pfam" id="PF00072">
    <property type="entry name" value="Response_reg"/>
    <property type="match status" value="1"/>
</dbReference>
<feature type="domain" description="Response regulatory" evidence="3">
    <location>
        <begin position="2"/>
        <end position="119"/>
    </location>
</feature>
<evidence type="ECO:0000259" key="3">
    <source>
        <dbReference type="PROSITE" id="PS50110"/>
    </source>
</evidence>
<dbReference type="GO" id="GO:0000160">
    <property type="term" value="P:phosphorelay signal transduction system"/>
    <property type="evidence" value="ECO:0007669"/>
    <property type="project" value="InterPro"/>
</dbReference>
<dbReference type="PANTHER" id="PTHR44591:SF3">
    <property type="entry name" value="RESPONSE REGULATORY DOMAIN-CONTAINING PROTEIN"/>
    <property type="match status" value="1"/>
</dbReference>
<dbReference type="InterPro" id="IPR011006">
    <property type="entry name" value="CheY-like_superfamily"/>
</dbReference>
<comment type="caution">
    <text evidence="4">The sequence shown here is derived from an EMBL/GenBank/DDBJ whole genome shotgun (WGS) entry which is preliminary data.</text>
</comment>
<dbReference type="InterPro" id="IPR001789">
    <property type="entry name" value="Sig_transdc_resp-reg_receiver"/>
</dbReference>
<dbReference type="AlphaFoldDB" id="A0A9X3AHH8"/>
<evidence type="ECO:0000313" key="5">
    <source>
        <dbReference type="Proteomes" id="UP001141259"/>
    </source>
</evidence>
<accession>A0A9X3AHH8</accession>
<keyword evidence="1 2" id="KW-0597">Phosphoprotein</keyword>
<reference evidence="4" key="1">
    <citation type="submission" date="2022-08" db="EMBL/GenBank/DDBJ databases">
        <authorList>
            <person name="Tistechok S."/>
            <person name="Samborskyy M."/>
            <person name="Roman I."/>
        </authorList>
    </citation>
    <scope>NUCLEOTIDE SEQUENCE</scope>
    <source>
        <strain evidence="4">DSM 103496</strain>
    </source>
</reference>
<keyword evidence="5" id="KW-1185">Reference proteome</keyword>
<evidence type="ECO:0000256" key="2">
    <source>
        <dbReference type="PROSITE-ProRule" id="PRU00169"/>
    </source>
</evidence>
<evidence type="ECO:0000256" key="1">
    <source>
        <dbReference type="ARBA" id="ARBA00022553"/>
    </source>
</evidence>
<dbReference type="PANTHER" id="PTHR44591">
    <property type="entry name" value="STRESS RESPONSE REGULATOR PROTEIN 1"/>
    <property type="match status" value="1"/>
</dbReference>
<dbReference type="RefSeq" id="WP_259624948.1">
    <property type="nucleotide sequence ID" value="NZ_JANYMP010000010.1"/>
</dbReference>
<dbReference type="Proteomes" id="UP001141259">
    <property type="component" value="Unassembled WGS sequence"/>
</dbReference>
<dbReference type="Gene3D" id="3.40.50.2300">
    <property type="match status" value="1"/>
</dbReference>
<dbReference type="SMART" id="SM00448">
    <property type="entry name" value="REC"/>
    <property type="match status" value="1"/>
</dbReference>
<dbReference type="SUPFAM" id="SSF52172">
    <property type="entry name" value="CheY-like"/>
    <property type="match status" value="1"/>
</dbReference>
<dbReference type="InterPro" id="IPR050595">
    <property type="entry name" value="Bact_response_regulator"/>
</dbReference>
<gene>
    <name evidence="4" type="ORF">NZH93_21500</name>
</gene>
<protein>
    <submittedName>
        <fullName evidence="4">Response regulator</fullName>
    </submittedName>
</protein>
<name>A0A9X3AHH8_9PSEU</name>